<evidence type="ECO:0000256" key="4">
    <source>
        <dbReference type="ARBA" id="ARBA00023194"/>
    </source>
</evidence>
<keyword evidence="4" id="KW-0045">Antibiotic biosynthesis</keyword>
<dbReference type="Gene3D" id="3.60.130.10">
    <property type="entry name" value="Clavaminate synthase-like"/>
    <property type="match status" value="2"/>
</dbReference>
<keyword evidence="7" id="KW-1185">Reference proteome</keyword>
<evidence type="ECO:0000256" key="3">
    <source>
        <dbReference type="ARBA" id="ARBA00023004"/>
    </source>
</evidence>
<comment type="caution">
    <text evidence="6">The sequence shown here is derived from an EMBL/GenBank/DDBJ whole genome shotgun (WGS) entry which is preliminary data.</text>
</comment>
<protein>
    <submittedName>
        <fullName evidence="6">TauD/TfdA family dioxygenase</fullName>
    </submittedName>
</protein>
<evidence type="ECO:0000313" key="7">
    <source>
        <dbReference type="Proteomes" id="UP001156441"/>
    </source>
</evidence>
<comment type="cofactor">
    <cofactor evidence="1">
        <name>Fe(2+)</name>
        <dbReference type="ChEBI" id="CHEBI:29033"/>
    </cofactor>
</comment>
<proteinExistence type="predicted"/>
<dbReference type="PANTHER" id="PTHR10696">
    <property type="entry name" value="GAMMA-BUTYROBETAINE HYDROXYLASE-RELATED"/>
    <property type="match status" value="1"/>
</dbReference>
<evidence type="ECO:0000256" key="1">
    <source>
        <dbReference type="ARBA" id="ARBA00001954"/>
    </source>
</evidence>
<organism evidence="6 7">
    <name type="scientific">Actinophytocola gossypii</name>
    <dbReference type="NCBI Taxonomy" id="2812003"/>
    <lineage>
        <taxon>Bacteria</taxon>
        <taxon>Bacillati</taxon>
        <taxon>Actinomycetota</taxon>
        <taxon>Actinomycetes</taxon>
        <taxon>Pseudonocardiales</taxon>
        <taxon>Pseudonocardiaceae</taxon>
    </lineage>
</organism>
<keyword evidence="2" id="KW-0560">Oxidoreductase</keyword>
<dbReference type="InterPro" id="IPR003819">
    <property type="entry name" value="TauD/TfdA-like"/>
</dbReference>
<dbReference type="InterPro" id="IPR042098">
    <property type="entry name" value="TauD-like_sf"/>
</dbReference>
<name>A0ABT2JCM0_9PSEU</name>
<dbReference type="SUPFAM" id="SSF51197">
    <property type="entry name" value="Clavaminate synthase-like"/>
    <property type="match status" value="1"/>
</dbReference>
<accession>A0ABT2JCM0</accession>
<evidence type="ECO:0000256" key="2">
    <source>
        <dbReference type="ARBA" id="ARBA00023002"/>
    </source>
</evidence>
<dbReference type="EMBL" id="JAFFZE010000015">
    <property type="protein sequence ID" value="MCT2585461.1"/>
    <property type="molecule type" value="Genomic_DNA"/>
</dbReference>
<dbReference type="GO" id="GO:0051213">
    <property type="term" value="F:dioxygenase activity"/>
    <property type="evidence" value="ECO:0007669"/>
    <property type="project" value="UniProtKB-KW"/>
</dbReference>
<evidence type="ECO:0000313" key="6">
    <source>
        <dbReference type="EMBL" id="MCT2585461.1"/>
    </source>
</evidence>
<dbReference type="InterPro" id="IPR050411">
    <property type="entry name" value="AlphaKG_dependent_hydroxylases"/>
</dbReference>
<dbReference type="Pfam" id="PF02668">
    <property type="entry name" value="TauD"/>
    <property type="match status" value="1"/>
</dbReference>
<sequence>MITAATAGTTATAFLAVARETVRARVREFGAVLLRGFDVAGADAFARVVRALSGTPLPYTEPETSARVEVFPRHADADRDVWPRILVFHCVRPPDTRGATLLADTRRVLRTLDPAVRDEFAARGWRVNGCRRSAILPHPVTGEAVWFNDVPAAPRYGDGEPVPDDVRAHVRDCYRAAQRRVAWHEGDLLLVDNMLAAHGREPYTGRRDIVVAAAEPVR</sequence>
<evidence type="ECO:0000259" key="5">
    <source>
        <dbReference type="Pfam" id="PF02668"/>
    </source>
</evidence>
<feature type="domain" description="TauD/TfdA-like" evidence="5">
    <location>
        <begin position="15"/>
        <end position="211"/>
    </location>
</feature>
<dbReference type="PANTHER" id="PTHR10696:SF56">
    <property type="entry name" value="TAUD_TFDA-LIKE DOMAIN-CONTAINING PROTEIN"/>
    <property type="match status" value="1"/>
</dbReference>
<reference evidence="6 7" key="1">
    <citation type="submission" date="2021-02" db="EMBL/GenBank/DDBJ databases">
        <title>Actinophytocola xerophila sp. nov., isolated from soil of cotton cropping field.</title>
        <authorList>
            <person name="Huang R."/>
            <person name="Chen X."/>
            <person name="Ge X."/>
            <person name="Liu W."/>
        </authorList>
    </citation>
    <scope>NUCLEOTIDE SEQUENCE [LARGE SCALE GENOMIC DNA]</scope>
    <source>
        <strain evidence="6 7">S1-96</strain>
    </source>
</reference>
<dbReference type="Proteomes" id="UP001156441">
    <property type="component" value="Unassembled WGS sequence"/>
</dbReference>
<keyword evidence="6" id="KW-0223">Dioxygenase</keyword>
<keyword evidence="3" id="KW-0408">Iron</keyword>
<gene>
    <name evidence="6" type="ORF">JT362_20270</name>
</gene>